<comment type="caution">
    <text evidence="2">The sequence shown here is derived from an EMBL/GenBank/DDBJ whole genome shotgun (WGS) entry which is preliminary data.</text>
</comment>
<dbReference type="EMBL" id="JAUQSZ010000009">
    <property type="protein sequence ID" value="MDO7843419.1"/>
    <property type="molecule type" value="Genomic_DNA"/>
</dbReference>
<accession>A0ABT9A0Q5</accession>
<protein>
    <recommendedName>
        <fullName evidence="4">Bacterial OB-fold domain-containing protein</fullName>
    </recommendedName>
</protein>
<reference evidence="2" key="1">
    <citation type="submission" date="2023-07" db="EMBL/GenBank/DDBJ databases">
        <authorList>
            <person name="Kim M.K."/>
        </authorList>
    </citation>
    <scope>NUCLEOTIDE SEQUENCE</scope>
    <source>
        <strain evidence="2">CA1-15</strain>
    </source>
</reference>
<feature type="region of interest" description="Disordered" evidence="1">
    <location>
        <begin position="130"/>
        <end position="181"/>
    </location>
</feature>
<evidence type="ECO:0000313" key="2">
    <source>
        <dbReference type="EMBL" id="MDO7843419.1"/>
    </source>
</evidence>
<evidence type="ECO:0000313" key="3">
    <source>
        <dbReference type="Proteomes" id="UP001176468"/>
    </source>
</evidence>
<dbReference type="SUPFAM" id="SSF101756">
    <property type="entry name" value="Hypothetical protein YgiW"/>
    <property type="match status" value="1"/>
</dbReference>
<keyword evidence="3" id="KW-1185">Reference proteome</keyword>
<evidence type="ECO:0008006" key="4">
    <source>
        <dbReference type="Google" id="ProtNLM"/>
    </source>
</evidence>
<sequence>MSDIETSSLRRRLKLGAAAIALLVIGGGAGAFAGHAFHPAIAMAPIHATAIKGLTDGSGIVTVKGRVAERYGNQFVLDDGTGKTLIDAGPAGEDSSLAPAGSIVSVQGRFEHGGLRPSFLVDPAGKVIEVGHRGPGRHDHRGHGPRDLAGDDGDGPDRAPPPPAPGAAPQPTTPSVPNTKQ</sequence>
<organism evidence="2 3">
    <name type="scientific">Sphingomonas immobilis</name>
    <dbReference type="NCBI Taxonomy" id="3063997"/>
    <lineage>
        <taxon>Bacteria</taxon>
        <taxon>Pseudomonadati</taxon>
        <taxon>Pseudomonadota</taxon>
        <taxon>Alphaproteobacteria</taxon>
        <taxon>Sphingomonadales</taxon>
        <taxon>Sphingomonadaceae</taxon>
        <taxon>Sphingomonas</taxon>
    </lineage>
</organism>
<proteinExistence type="predicted"/>
<gene>
    <name evidence="2" type="ORF">Q5H94_13870</name>
</gene>
<dbReference type="InterPro" id="IPR036700">
    <property type="entry name" value="BOBF_sf"/>
</dbReference>
<name>A0ABT9A0Q5_9SPHN</name>
<dbReference type="RefSeq" id="WP_304561872.1">
    <property type="nucleotide sequence ID" value="NZ_JAUQSZ010000009.1"/>
</dbReference>
<dbReference type="Proteomes" id="UP001176468">
    <property type="component" value="Unassembled WGS sequence"/>
</dbReference>
<feature type="compositionally biased region" description="Pro residues" evidence="1">
    <location>
        <begin position="158"/>
        <end position="174"/>
    </location>
</feature>
<evidence type="ECO:0000256" key="1">
    <source>
        <dbReference type="SAM" id="MobiDB-lite"/>
    </source>
</evidence>